<accession>A0A5C6BWJ1</accession>
<evidence type="ECO:0000313" key="2">
    <source>
        <dbReference type="Proteomes" id="UP000319908"/>
    </source>
</evidence>
<dbReference type="AlphaFoldDB" id="A0A5C6BWJ1"/>
<proteinExistence type="predicted"/>
<keyword evidence="2" id="KW-1185">Reference proteome</keyword>
<sequence>MQLQRNSIRQVNTVSEIYEQQVLDNLAKFVNNPYVTPSFAVASQATNGVKDEGRIAVSDGGFVGRFWANVSAGGSRAVDQNFTLVPVTSPARLKLMQCAYQRAVGHPPDECSKCCNYLAAWTGDPASCYDPCGVTCGWVCKSDCWRDVPKTCCDSYAKNCGTYIWVDPCQRQEFSKLVMTIIDYAAGQPASGPGFKDVTYYLNEAGEFATKGTHVQEVHAVVSADDSSQTIENDLRLSASAKFHASQDLVKSAVENAPDFKTIESLLPSLHAVFPDLQIEPIPESSLRSGAMLNEYKMHLRDGINEHTPPSIAPSASDQMFRQATPRINFGPPTQFNGIFGGGILQQQQMLNTVPFSNRN</sequence>
<name>A0A5C6BWJ1_9BACT</name>
<evidence type="ECO:0000313" key="1">
    <source>
        <dbReference type="EMBL" id="TWU15626.1"/>
    </source>
</evidence>
<protein>
    <submittedName>
        <fullName evidence="1">Uncharacterized protein</fullName>
    </submittedName>
</protein>
<dbReference type="Proteomes" id="UP000319908">
    <property type="component" value="Unassembled WGS sequence"/>
</dbReference>
<gene>
    <name evidence="1" type="ORF">Poly21_28230</name>
</gene>
<dbReference type="EMBL" id="SJPU01000002">
    <property type="protein sequence ID" value="TWU15626.1"/>
    <property type="molecule type" value="Genomic_DNA"/>
</dbReference>
<reference evidence="1 2" key="1">
    <citation type="journal article" date="2020" name="Antonie Van Leeuwenhoek">
        <title>Rhodopirellula heiligendammensis sp. nov., Rhodopirellula pilleata sp. nov., and Rhodopirellula solitaria sp. nov. isolated from natural or artificial marine surfaces in Northern Germany and California, USA, and emended description of the genus Rhodopirellula.</title>
        <authorList>
            <person name="Kallscheuer N."/>
            <person name="Wiegand S."/>
            <person name="Jogler M."/>
            <person name="Boedeker C."/>
            <person name="Peeters S.H."/>
            <person name="Rast P."/>
            <person name="Heuer A."/>
            <person name="Jetten M.S.M."/>
            <person name="Rohde M."/>
            <person name="Jogler C."/>
        </authorList>
    </citation>
    <scope>NUCLEOTIDE SEQUENCE [LARGE SCALE GENOMIC DNA]</scope>
    <source>
        <strain evidence="1 2">Poly21</strain>
    </source>
</reference>
<organism evidence="1 2">
    <name type="scientific">Allorhodopirellula heiligendammensis</name>
    <dbReference type="NCBI Taxonomy" id="2714739"/>
    <lineage>
        <taxon>Bacteria</taxon>
        <taxon>Pseudomonadati</taxon>
        <taxon>Planctomycetota</taxon>
        <taxon>Planctomycetia</taxon>
        <taxon>Pirellulales</taxon>
        <taxon>Pirellulaceae</taxon>
        <taxon>Allorhodopirellula</taxon>
    </lineage>
</organism>
<comment type="caution">
    <text evidence="1">The sequence shown here is derived from an EMBL/GenBank/DDBJ whole genome shotgun (WGS) entry which is preliminary data.</text>
</comment>